<dbReference type="Gene3D" id="3.40.50.620">
    <property type="entry name" value="HUPs"/>
    <property type="match status" value="1"/>
</dbReference>
<organism evidence="10 11">
    <name type="scientific">Ascodesmis nigricans</name>
    <dbReference type="NCBI Taxonomy" id="341454"/>
    <lineage>
        <taxon>Eukaryota</taxon>
        <taxon>Fungi</taxon>
        <taxon>Dikarya</taxon>
        <taxon>Ascomycota</taxon>
        <taxon>Pezizomycotina</taxon>
        <taxon>Pezizomycetes</taxon>
        <taxon>Pezizales</taxon>
        <taxon>Ascodesmidaceae</taxon>
        <taxon>Ascodesmis</taxon>
    </lineage>
</organism>
<dbReference type="InParanoid" id="A0A4V3SJ38"/>
<comment type="function">
    <text evidence="7">May have a photoreceptor function.</text>
</comment>
<dbReference type="Proteomes" id="UP000298138">
    <property type="component" value="Unassembled WGS sequence"/>
</dbReference>
<protein>
    <recommendedName>
        <fullName evidence="7">Cryptochrome DASH</fullName>
    </recommendedName>
</protein>
<evidence type="ECO:0000256" key="6">
    <source>
        <dbReference type="PIRSR" id="PIRSR602081-2"/>
    </source>
</evidence>
<dbReference type="Gene3D" id="1.25.40.80">
    <property type="match status" value="1"/>
</dbReference>
<dbReference type="OrthoDB" id="435881at2759"/>
<dbReference type="Gene3D" id="1.10.579.10">
    <property type="entry name" value="DNA Cyclobutane Dipyrimidine Photolyase, subunit A, domain 3"/>
    <property type="match status" value="1"/>
</dbReference>
<comment type="cofactor">
    <cofactor evidence="5 7">
        <name>FAD</name>
        <dbReference type="ChEBI" id="CHEBI:57692"/>
    </cofactor>
    <text evidence="5 7">Binds 1 FAD per subunit.</text>
</comment>
<dbReference type="Pfam" id="PF00875">
    <property type="entry name" value="DNA_photolyase"/>
    <property type="match status" value="1"/>
</dbReference>
<proteinExistence type="inferred from homology"/>
<feature type="compositionally biased region" description="Gly residues" evidence="8">
    <location>
        <begin position="554"/>
        <end position="569"/>
    </location>
</feature>
<dbReference type="InterPro" id="IPR036134">
    <property type="entry name" value="Crypto/Photolyase_FAD-like_sf"/>
</dbReference>
<dbReference type="InterPro" id="IPR005101">
    <property type="entry name" value="Cryptochr/Photolyase_FAD-bd"/>
</dbReference>
<evidence type="ECO:0000256" key="8">
    <source>
        <dbReference type="SAM" id="MobiDB-lite"/>
    </source>
</evidence>
<dbReference type="GO" id="GO:0003904">
    <property type="term" value="F:deoxyribodipyrimidine photo-lyase activity"/>
    <property type="evidence" value="ECO:0007669"/>
    <property type="project" value="TreeGrafter"/>
</dbReference>
<evidence type="ECO:0000256" key="2">
    <source>
        <dbReference type="ARBA" id="ARBA00022630"/>
    </source>
</evidence>
<dbReference type="PANTHER" id="PTHR11455">
    <property type="entry name" value="CRYPTOCHROME"/>
    <property type="match status" value="1"/>
</dbReference>
<accession>A0A4V3SJ38</accession>
<reference evidence="10 11" key="1">
    <citation type="submission" date="2019-04" db="EMBL/GenBank/DDBJ databases">
        <title>Comparative genomics and transcriptomics to analyze fruiting body development in filamentous ascomycetes.</title>
        <authorList>
            <consortium name="DOE Joint Genome Institute"/>
            <person name="Lutkenhaus R."/>
            <person name="Traeger S."/>
            <person name="Breuer J."/>
            <person name="Kuo A."/>
            <person name="Lipzen A."/>
            <person name="Pangilinan J."/>
            <person name="Dilworth D."/>
            <person name="Sandor L."/>
            <person name="Poggeler S."/>
            <person name="Barry K."/>
            <person name="Grigoriev I.V."/>
            <person name="Nowrousian M."/>
        </authorList>
    </citation>
    <scope>NUCLEOTIDE SEQUENCE [LARGE SCALE GENOMIC DNA]</scope>
    <source>
        <strain evidence="10 11">CBS 389.68</strain>
    </source>
</reference>
<comment type="cofactor">
    <cofactor evidence="7">
        <name>(6R)-5,10-methylene-5,6,7,8-tetrahydrofolate</name>
        <dbReference type="ChEBI" id="CHEBI:15636"/>
    </cofactor>
    <text evidence="7">Binds 1 5,10-methenyltetrahydrofolate (MTHF) per subunit.</text>
</comment>
<keyword evidence="4 7" id="KW-0157">Chromophore</keyword>
<keyword evidence="3 5" id="KW-0274">FAD</keyword>
<evidence type="ECO:0000256" key="4">
    <source>
        <dbReference type="ARBA" id="ARBA00022991"/>
    </source>
</evidence>
<feature type="binding site" evidence="5">
    <location>
        <position position="292"/>
    </location>
    <ligand>
        <name>FAD</name>
        <dbReference type="ChEBI" id="CHEBI:57692"/>
    </ligand>
</feature>
<name>A0A4V3SJ38_9PEZI</name>
<gene>
    <name evidence="10" type="ORF">EX30DRAFT_394758</name>
</gene>
<dbReference type="InterPro" id="IPR014133">
    <property type="entry name" value="Cry_DASH"/>
</dbReference>
<dbReference type="SUPFAM" id="SSF52425">
    <property type="entry name" value="Cryptochrome/photolyase, N-terminal domain"/>
    <property type="match status" value="1"/>
</dbReference>
<feature type="region of interest" description="Disordered" evidence="8">
    <location>
        <begin position="550"/>
        <end position="597"/>
    </location>
</feature>
<dbReference type="Pfam" id="PF03441">
    <property type="entry name" value="FAD_binding_7"/>
    <property type="match status" value="1"/>
</dbReference>
<evidence type="ECO:0000259" key="9">
    <source>
        <dbReference type="PROSITE" id="PS51645"/>
    </source>
</evidence>
<dbReference type="InterPro" id="IPR036155">
    <property type="entry name" value="Crypto/Photolyase_N_sf"/>
</dbReference>
<evidence type="ECO:0000256" key="3">
    <source>
        <dbReference type="ARBA" id="ARBA00022827"/>
    </source>
</evidence>
<evidence type="ECO:0000256" key="5">
    <source>
        <dbReference type="PIRSR" id="PIRSR602081-1"/>
    </source>
</evidence>
<comment type="similarity">
    <text evidence="1 7">Belongs to the DNA photolyase class-1 family.</text>
</comment>
<dbReference type="InterPro" id="IPR002081">
    <property type="entry name" value="Cryptochrome/DNA_photolyase_1"/>
</dbReference>
<dbReference type="SUPFAM" id="SSF48173">
    <property type="entry name" value="Cryptochrome/photolyase FAD-binding domain"/>
    <property type="match status" value="1"/>
</dbReference>
<feature type="site" description="Electron transfer via tryptophanyl radical" evidence="6">
    <location>
        <position position="448"/>
    </location>
</feature>
<dbReference type="PROSITE" id="PS51645">
    <property type="entry name" value="PHR_CRY_ALPHA_BETA"/>
    <property type="match status" value="1"/>
</dbReference>
<dbReference type="InterPro" id="IPR006050">
    <property type="entry name" value="DNA_photolyase_N"/>
</dbReference>
<dbReference type="InterPro" id="IPR014729">
    <property type="entry name" value="Rossmann-like_a/b/a_fold"/>
</dbReference>
<dbReference type="EMBL" id="ML220115">
    <property type="protein sequence ID" value="TGZ82465.1"/>
    <property type="molecule type" value="Genomic_DNA"/>
</dbReference>
<keyword evidence="11" id="KW-1185">Reference proteome</keyword>
<dbReference type="AlphaFoldDB" id="A0A4V3SJ38"/>
<dbReference type="PRINTS" id="PR00147">
    <property type="entry name" value="DNAPHOTLYASE"/>
</dbReference>
<dbReference type="GO" id="GO:0003684">
    <property type="term" value="F:damaged DNA binding"/>
    <property type="evidence" value="ECO:0007669"/>
    <property type="project" value="TreeGrafter"/>
</dbReference>
<evidence type="ECO:0000256" key="1">
    <source>
        <dbReference type="ARBA" id="ARBA00005862"/>
    </source>
</evidence>
<dbReference type="NCBIfam" id="TIGR02765">
    <property type="entry name" value="crypto_DASH"/>
    <property type="match status" value="1"/>
</dbReference>
<keyword evidence="2 5" id="KW-0285">Flavoprotein</keyword>
<feature type="binding site" evidence="5">
    <location>
        <begin position="461"/>
        <end position="463"/>
    </location>
    <ligand>
        <name>FAD</name>
        <dbReference type="ChEBI" id="CHEBI:57692"/>
    </ligand>
</feature>
<dbReference type="PANTHER" id="PTHR11455:SF22">
    <property type="entry name" value="CRYPTOCHROME DASH"/>
    <property type="match status" value="1"/>
</dbReference>
<sequence>MSTPSSPRVLILLIRRDLRIHDNPLFLAAHKARQSHQITHLLPLYIFNPHQIEVSGFIPSSSPENSPYKECRSAVGSFWRCGPHRAKFIAESVWDLKETLEKLGSGLELRVGHQEKVVKSVIDELRGKGATVVGVWMSKCVGTEEAAELKSIQKAVQQEKLEFRSFEDGSYLYDRTDLGFDPVKDLPDVFTTFRKRLEPLRETIPEALPPPPSLPPLPETGIVEQSAPFAIPTCLPDLISALQAPLLAAPCFPGSEIPYPSGIKSAHPFTGGETSAQQRLHHLLSTNSVTTYKDTRNGLLGLDFSTKLAAFLSQGCISARYIHSTLLAFENGSPQFPSSSSPIPHSQGFAKGESKGSGWLRFELLWRDYFALCAQKYGSALFSIYGYRHNTKATWNSDPNVLARFLRGATGTGIVDASQRELYHTGWTSNRARQNVASYLAKRLHLDWRLGAEWYEYLLIDYDPASNWGNWQYTAGVGNDPRGEERVFNQVKQMRDYDFKGEYVRAWVPELRGIEGEKVAGTWLLSEREKEKVLKELADEDKDMAMSPLVKVEGGLGGGGRGGKGGRGGGKGRRGGRGGGKFGRGEGRKGVNSEYAG</sequence>
<feature type="site" description="Electron transfer via tryptophanyl radical" evidence="6">
    <location>
        <position position="395"/>
    </location>
</feature>
<evidence type="ECO:0000313" key="10">
    <source>
        <dbReference type="EMBL" id="TGZ82465.1"/>
    </source>
</evidence>
<dbReference type="GO" id="GO:0000719">
    <property type="term" value="P:photoreactive repair"/>
    <property type="evidence" value="ECO:0007669"/>
    <property type="project" value="TreeGrafter"/>
</dbReference>
<feature type="domain" description="Photolyase/cryptochrome alpha/beta" evidence="9">
    <location>
        <begin position="8"/>
        <end position="171"/>
    </location>
</feature>
<dbReference type="STRING" id="341454.A0A4V3SJ38"/>
<feature type="site" description="Electron transfer via tryptophanyl radical" evidence="6">
    <location>
        <position position="471"/>
    </location>
</feature>
<evidence type="ECO:0000256" key="7">
    <source>
        <dbReference type="RuleBase" id="RU367151"/>
    </source>
</evidence>
<dbReference type="GO" id="GO:0071949">
    <property type="term" value="F:FAD binding"/>
    <property type="evidence" value="ECO:0007669"/>
    <property type="project" value="TreeGrafter"/>
</dbReference>
<evidence type="ECO:0000313" key="11">
    <source>
        <dbReference type="Proteomes" id="UP000298138"/>
    </source>
</evidence>